<sequence length="120" mass="14210">MNNNYTCISNEVLDELILHKVVFFKVNGHYLEVKLAMSDLKIKIRASLKTYKDRLIEKNFINPNQSIMINLLYVKEIDKVNKKVVMHTGDMIDISRDKYKEVLTQYIKYIGKYEESVDFI</sequence>
<keyword evidence="3" id="KW-1185">Reference proteome</keyword>
<protein>
    <submittedName>
        <fullName evidence="2">LytTr DNA-binding domain-containing protein</fullName>
    </submittedName>
</protein>
<organism evidence="2 3">
    <name type="scientific">Lachnospira multipara</name>
    <dbReference type="NCBI Taxonomy" id="28051"/>
    <lineage>
        <taxon>Bacteria</taxon>
        <taxon>Bacillati</taxon>
        <taxon>Bacillota</taxon>
        <taxon>Clostridia</taxon>
        <taxon>Lachnospirales</taxon>
        <taxon>Lachnospiraceae</taxon>
        <taxon>Lachnospira</taxon>
    </lineage>
</organism>
<accession>A0A1H5TMD4</accession>
<dbReference type="Proteomes" id="UP000236726">
    <property type="component" value="Unassembled WGS sequence"/>
</dbReference>
<gene>
    <name evidence="2" type="ORF">SAMN05216537_10523</name>
</gene>
<feature type="domain" description="HTH LytTR-type" evidence="1">
    <location>
        <begin position="11"/>
        <end position="107"/>
    </location>
</feature>
<dbReference type="EMBL" id="FNUL01000005">
    <property type="protein sequence ID" value="SEF63933.1"/>
    <property type="molecule type" value="Genomic_DNA"/>
</dbReference>
<dbReference type="RefSeq" id="WP_103952501.1">
    <property type="nucleotide sequence ID" value="NZ_FNUL01000005.1"/>
</dbReference>
<dbReference type="AlphaFoldDB" id="A0A1H5TMD4"/>
<evidence type="ECO:0000313" key="3">
    <source>
        <dbReference type="Proteomes" id="UP000236726"/>
    </source>
</evidence>
<dbReference type="GO" id="GO:0003677">
    <property type="term" value="F:DNA binding"/>
    <property type="evidence" value="ECO:0007669"/>
    <property type="project" value="UniProtKB-KW"/>
</dbReference>
<dbReference type="Gene3D" id="2.40.50.1020">
    <property type="entry name" value="LytTr DNA-binding domain"/>
    <property type="match status" value="1"/>
</dbReference>
<evidence type="ECO:0000313" key="2">
    <source>
        <dbReference type="EMBL" id="SEF63933.1"/>
    </source>
</evidence>
<name>A0A1H5TMD4_9FIRM</name>
<keyword evidence="2" id="KW-0238">DNA-binding</keyword>
<dbReference type="Pfam" id="PF04397">
    <property type="entry name" value="LytTR"/>
    <property type="match status" value="1"/>
</dbReference>
<dbReference type="SMART" id="SM00850">
    <property type="entry name" value="LytTR"/>
    <property type="match status" value="1"/>
</dbReference>
<proteinExistence type="predicted"/>
<reference evidence="2 3" key="1">
    <citation type="submission" date="2016-10" db="EMBL/GenBank/DDBJ databases">
        <authorList>
            <person name="de Groot N.N."/>
        </authorList>
    </citation>
    <scope>NUCLEOTIDE SEQUENCE [LARGE SCALE GENOMIC DNA]</scope>
    <source>
        <strain evidence="2 3">D15d</strain>
    </source>
</reference>
<evidence type="ECO:0000259" key="1">
    <source>
        <dbReference type="SMART" id="SM00850"/>
    </source>
</evidence>
<dbReference type="InterPro" id="IPR007492">
    <property type="entry name" value="LytTR_DNA-bd_dom"/>
</dbReference>